<dbReference type="InterPro" id="IPR003699">
    <property type="entry name" value="QueA"/>
</dbReference>
<dbReference type="EMBL" id="RQHU01000024">
    <property type="protein sequence ID" value="TGN11320.1"/>
    <property type="molecule type" value="Genomic_DNA"/>
</dbReference>
<keyword evidence="4 5" id="KW-0671">Queuosine biosynthesis</keyword>
<dbReference type="GO" id="GO:0008616">
    <property type="term" value="P:tRNA queuosine(34) biosynthetic process"/>
    <property type="evidence" value="ECO:0007669"/>
    <property type="project" value="UniProtKB-UniRule"/>
</dbReference>
<comment type="subcellular location">
    <subcellularLocation>
        <location evidence="5">Cytoplasm</location>
    </subcellularLocation>
</comment>
<keyword evidence="6" id="KW-0328">Glycosyltransferase</keyword>
<dbReference type="InterPro" id="IPR042119">
    <property type="entry name" value="QueA_dom2"/>
</dbReference>
<comment type="similarity">
    <text evidence="5">Belongs to the QueA family.</text>
</comment>
<dbReference type="EC" id="2.4.99.17" evidence="5"/>
<dbReference type="OrthoDB" id="9805933at2"/>
<dbReference type="UniPathway" id="UPA00392"/>
<comment type="pathway">
    <text evidence="5">tRNA modification; tRNA-queuosine biosynthesis.</text>
</comment>
<evidence type="ECO:0000256" key="1">
    <source>
        <dbReference type="ARBA" id="ARBA00022490"/>
    </source>
</evidence>
<dbReference type="PANTHER" id="PTHR30307">
    <property type="entry name" value="S-ADENOSYLMETHIONINE:TRNA RIBOSYLTRANSFERASE-ISOMERASE"/>
    <property type="match status" value="1"/>
</dbReference>
<dbReference type="RefSeq" id="WP_135743606.1">
    <property type="nucleotide sequence ID" value="NZ_RQHT01000010.1"/>
</dbReference>
<dbReference type="InterPro" id="IPR036100">
    <property type="entry name" value="QueA_sf"/>
</dbReference>
<dbReference type="Gene3D" id="2.40.10.240">
    <property type="entry name" value="QueA-like"/>
    <property type="match status" value="1"/>
</dbReference>
<keyword evidence="1 5" id="KW-0963">Cytoplasm</keyword>
<gene>
    <name evidence="5 6" type="primary">queA</name>
    <name evidence="6" type="ORF">EHR08_17540</name>
</gene>
<dbReference type="GO" id="GO:0051075">
    <property type="term" value="F:S-adenosylmethionine:tRNA ribosyltransferase-isomerase activity"/>
    <property type="evidence" value="ECO:0007669"/>
    <property type="project" value="UniProtKB-EC"/>
</dbReference>
<comment type="subunit">
    <text evidence="5">Monomer.</text>
</comment>
<evidence type="ECO:0000313" key="6">
    <source>
        <dbReference type="EMBL" id="TGN11320.1"/>
    </source>
</evidence>
<keyword evidence="7" id="KW-1185">Reference proteome</keyword>
<dbReference type="AlphaFoldDB" id="A0A6H3NS33"/>
<comment type="caution">
    <text evidence="6">The sequence shown here is derived from an EMBL/GenBank/DDBJ whole genome shotgun (WGS) entry which is preliminary data.</text>
</comment>
<dbReference type="Gene3D" id="3.40.1780.10">
    <property type="entry name" value="QueA-like"/>
    <property type="match status" value="1"/>
</dbReference>
<keyword evidence="6" id="KW-0413">Isomerase</keyword>
<proteinExistence type="inferred from homology"/>
<dbReference type="HAMAP" id="MF_00113">
    <property type="entry name" value="QueA"/>
    <property type="match status" value="1"/>
</dbReference>
<evidence type="ECO:0000313" key="7">
    <source>
        <dbReference type="Proteomes" id="UP000297649"/>
    </source>
</evidence>
<evidence type="ECO:0000256" key="4">
    <source>
        <dbReference type="ARBA" id="ARBA00022785"/>
    </source>
</evidence>
<name>A0A6H3NS33_9LEPT</name>
<evidence type="ECO:0000256" key="5">
    <source>
        <dbReference type="HAMAP-Rule" id="MF_00113"/>
    </source>
</evidence>
<accession>A0A6H3NS33</accession>
<dbReference type="Proteomes" id="UP000297649">
    <property type="component" value="Unassembled WGS sequence"/>
</dbReference>
<dbReference type="NCBIfam" id="NF001140">
    <property type="entry name" value="PRK00147.1"/>
    <property type="match status" value="1"/>
</dbReference>
<dbReference type="Pfam" id="PF02547">
    <property type="entry name" value="Queuosine_synth"/>
    <property type="match status" value="1"/>
</dbReference>
<keyword evidence="3 5" id="KW-0949">S-adenosyl-L-methionine</keyword>
<reference evidence="6" key="1">
    <citation type="journal article" date="2019" name="PLoS Negl. Trop. Dis.">
        <title>Revisiting the worldwide diversity of Leptospira species in the environment.</title>
        <authorList>
            <person name="Vincent A.T."/>
            <person name="Schiettekatte O."/>
            <person name="Bourhy P."/>
            <person name="Veyrier F.J."/>
            <person name="Picardeau M."/>
        </authorList>
    </citation>
    <scope>NUCLEOTIDE SEQUENCE [LARGE SCALE GENOMIC DNA]</scope>
    <source>
        <strain evidence="6">201601109</strain>
    </source>
</reference>
<sequence>MDFLQEYDFHLPDEQIAKFPLENRDESRLLVVNIGQSKFWEAPLFRDILALVRPGDVFVYNETKVSARRVYLQVESGRIHESIFLESLDPSDRSWLCILKNRAKLKLGEKLFPVGFENYQFSYQGPKEELSILFSESPISDSDFGIFGNIPIPPYLKRNVTEEDKVRYQTIFANRSGSVAAPTAGLHFTEELKENVLKNGAEFVPVELQIGYGTFRPLTPEQWETKTLHREKYFVSESTASKLNGARKEGRRIIAVGTTTLRVLETVFDSQLKKYKVGSSQTDIFLSPGDNIQSVQGLITNFHLPKSSLLLLVSAFANTKLVLDAYQYALQNRFRFYSYGDSMFLFQK</sequence>
<comment type="function">
    <text evidence="5">Transfers and isomerizes the ribose moiety from AdoMet to the 7-aminomethyl group of 7-deazaguanine (preQ1-tRNA) to give epoxyqueuosine (oQ-tRNA).</text>
</comment>
<dbReference type="SUPFAM" id="SSF111337">
    <property type="entry name" value="QueA-like"/>
    <property type="match status" value="1"/>
</dbReference>
<organism evidence="6 7">
    <name type="scientific">Leptospira bandrabouensis</name>
    <dbReference type="NCBI Taxonomy" id="2484903"/>
    <lineage>
        <taxon>Bacteria</taxon>
        <taxon>Pseudomonadati</taxon>
        <taxon>Spirochaetota</taxon>
        <taxon>Spirochaetia</taxon>
        <taxon>Leptospirales</taxon>
        <taxon>Leptospiraceae</taxon>
        <taxon>Leptospira</taxon>
    </lineage>
</organism>
<protein>
    <recommendedName>
        <fullName evidence="5">S-adenosylmethionine:tRNA ribosyltransferase-isomerase</fullName>
        <ecNumber evidence="5">2.4.99.17</ecNumber>
    </recommendedName>
    <alternativeName>
        <fullName evidence="5">Queuosine biosynthesis protein QueA</fullName>
    </alternativeName>
</protein>
<evidence type="ECO:0000256" key="2">
    <source>
        <dbReference type="ARBA" id="ARBA00022679"/>
    </source>
</evidence>
<comment type="catalytic activity">
    <reaction evidence="5">
        <text>7-aminomethyl-7-carbaguanosine(34) in tRNA + S-adenosyl-L-methionine = epoxyqueuosine(34) in tRNA + adenine + L-methionine + 2 H(+)</text>
        <dbReference type="Rhea" id="RHEA:32155"/>
        <dbReference type="Rhea" id="RHEA-COMP:10342"/>
        <dbReference type="Rhea" id="RHEA-COMP:18582"/>
        <dbReference type="ChEBI" id="CHEBI:15378"/>
        <dbReference type="ChEBI" id="CHEBI:16708"/>
        <dbReference type="ChEBI" id="CHEBI:57844"/>
        <dbReference type="ChEBI" id="CHEBI:59789"/>
        <dbReference type="ChEBI" id="CHEBI:82833"/>
        <dbReference type="ChEBI" id="CHEBI:194443"/>
        <dbReference type="EC" id="2.4.99.17"/>
    </reaction>
</comment>
<dbReference type="GO" id="GO:0005737">
    <property type="term" value="C:cytoplasm"/>
    <property type="evidence" value="ECO:0007669"/>
    <property type="project" value="UniProtKB-SubCell"/>
</dbReference>
<dbReference type="PANTHER" id="PTHR30307:SF0">
    <property type="entry name" value="S-ADENOSYLMETHIONINE:TRNA RIBOSYLTRANSFERASE-ISOMERASE"/>
    <property type="match status" value="1"/>
</dbReference>
<keyword evidence="2 5" id="KW-0808">Transferase</keyword>
<dbReference type="NCBIfam" id="TIGR00113">
    <property type="entry name" value="queA"/>
    <property type="match status" value="1"/>
</dbReference>
<dbReference type="InterPro" id="IPR042118">
    <property type="entry name" value="QueA_dom1"/>
</dbReference>
<evidence type="ECO:0000256" key="3">
    <source>
        <dbReference type="ARBA" id="ARBA00022691"/>
    </source>
</evidence>